<sequence>MSSSHCFQNPPKLNSGIHVAGTVQQLGGLSSYVTGSPDSKLALILVSDVFGYEAPNLRKLADKVAASGFLVVVPDLLYGDYADLFNPQFDRDSWRKAHEKDKACEDTQPLIADLKSKGVKSIGAAGFCWGGGVVMKLAISSDIQAAVILHPGPISDDEINEVKIPIAILGAEIDHVFPAERLKQVEEKLSSKSELESFVKLFPGVTHGWTVRYNDDDEATVKSAKEAHQDMLNWFIKHVK</sequence>
<dbReference type="PANTHER" id="PTHR17630:SF52">
    <property type="entry name" value="ENDO-1,3-1,4-BETA-D-GLUCANASE-LIKE PROTEIN"/>
    <property type="match status" value="1"/>
</dbReference>
<dbReference type="AlphaFoldDB" id="A0A0L9VF00"/>
<accession>A0A0L9VF00</accession>
<feature type="domain" description="Dienelactone hydrolase" evidence="1">
    <location>
        <begin position="32"/>
        <end position="237"/>
    </location>
</feature>
<evidence type="ECO:0000313" key="3">
    <source>
        <dbReference type="EMBL" id="KOM53477.1"/>
    </source>
</evidence>
<evidence type="ECO:0000313" key="4">
    <source>
        <dbReference type="Proteomes" id="UP000053144"/>
    </source>
</evidence>
<reference evidence="4" key="1">
    <citation type="journal article" date="2015" name="Proc. Natl. Acad. Sci. U.S.A.">
        <title>Genome sequencing of adzuki bean (Vigna angularis) provides insight into high starch and low fat accumulation and domestication.</title>
        <authorList>
            <person name="Yang K."/>
            <person name="Tian Z."/>
            <person name="Chen C."/>
            <person name="Luo L."/>
            <person name="Zhao B."/>
            <person name="Wang Z."/>
            <person name="Yu L."/>
            <person name="Li Y."/>
            <person name="Sun Y."/>
            <person name="Li W."/>
            <person name="Chen Y."/>
            <person name="Li Y."/>
            <person name="Zhang Y."/>
            <person name="Ai D."/>
            <person name="Zhao J."/>
            <person name="Shang C."/>
            <person name="Ma Y."/>
            <person name="Wu B."/>
            <person name="Wang M."/>
            <person name="Gao L."/>
            <person name="Sun D."/>
            <person name="Zhang P."/>
            <person name="Guo F."/>
            <person name="Wang W."/>
            <person name="Li Y."/>
            <person name="Wang J."/>
            <person name="Varshney R.K."/>
            <person name="Wang J."/>
            <person name="Ling H.Q."/>
            <person name="Wan P."/>
        </authorList>
    </citation>
    <scope>NUCLEOTIDE SEQUENCE</scope>
    <source>
        <strain evidence="4">cv. Jingnong 6</strain>
    </source>
</reference>
<dbReference type="Proteomes" id="UP000053144">
    <property type="component" value="Chromosome 9"/>
</dbReference>
<dbReference type="Gene3D" id="3.40.50.1820">
    <property type="entry name" value="alpha/beta hydrolase"/>
    <property type="match status" value="1"/>
</dbReference>
<dbReference type="OrthoDB" id="17560at2759"/>
<dbReference type="EMBL" id="JABFOF010000006">
    <property type="protein sequence ID" value="KAG2395764.1"/>
    <property type="molecule type" value="Genomic_DNA"/>
</dbReference>
<evidence type="ECO:0000259" key="1">
    <source>
        <dbReference type="Pfam" id="PF01738"/>
    </source>
</evidence>
<proteinExistence type="predicted"/>
<dbReference type="KEGG" id="var:108342492"/>
<dbReference type="InterPro" id="IPR002925">
    <property type="entry name" value="Dienelactn_hydro"/>
</dbReference>
<gene>
    <name evidence="2" type="ORF">HKW66_Vig0068600</name>
    <name evidence="3" type="ORF">LR48_Vigan09g213600</name>
</gene>
<dbReference type="EMBL" id="CM003379">
    <property type="protein sequence ID" value="KOM53477.1"/>
    <property type="molecule type" value="Genomic_DNA"/>
</dbReference>
<dbReference type="Gramene" id="KOM53477">
    <property type="protein sequence ID" value="KOM53477"/>
    <property type="gene ID" value="LR48_Vigan09g213600"/>
</dbReference>
<name>A0A0L9VF00_PHAAN</name>
<evidence type="ECO:0000313" key="2">
    <source>
        <dbReference type="EMBL" id="KAG2395764.1"/>
    </source>
</evidence>
<evidence type="ECO:0000313" key="5">
    <source>
        <dbReference type="Proteomes" id="UP000743370"/>
    </source>
</evidence>
<dbReference type="STRING" id="3914.A0A0L9VF00"/>
<reference evidence="2 5" key="3">
    <citation type="submission" date="2020-05" db="EMBL/GenBank/DDBJ databases">
        <title>Vigna angularis (adzuki bean) Var. LongXiaoDou No. 4 denovo assembly.</title>
        <authorList>
            <person name="Xiang H."/>
        </authorList>
    </citation>
    <scope>NUCLEOTIDE SEQUENCE [LARGE SCALE GENOMIC DNA]</scope>
    <source>
        <tissue evidence="2">Leaf</tissue>
    </source>
</reference>
<reference evidence="3" key="2">
    <citation type="submission" date="2015-02" db="EMBL/GenBank/DDBJ databases">
        <authorList>
            <person name="Chooi Y.-H."/>
        </authorList>
    </citation>
    <scope>NUCLEOTIDE SEQUENCE</scope>
    <source>
        <tissue evidence="3">Seedling</tissue>
    </source>
</reference>
<dbReference type="Pfam" id="PF01738">
    <property type="entry name" value="DLH"/>
    <property type="match status" value="1"/>
</dbReference>
<protein>
    <submittedName>
        <fullName evidence="2">Endo-1,3-1,4-beta-D-glucanase protein</fullName>
    </submittedName>
</protein>
<dbReference type="SUPFAM" id="SSF53474">
    <property type="entry name" value="alpha/beta-Hydrolases"/>
    <property type="match status" value="1"/>
</dbReference>
<organism evidence="3 4">
    <name type="scientific">Phaseolus angularis</name>
    <name type="common">Azuki bean</name>
    <name type="synonym">Vigna angularis</name>
    <dbReference type="NCBI Taxonomy" id="3914"/>
    <lineage>
        <taxon>Eukaryota</taxon>
        <taxon>Viridiplantae</taxon>
        <taxon>Streptophyta</taxon>
        <taxon>Embryophyta</taxon>
        <taxon>Tracheophyta</taxon>
        <taxon>Spermatophyta</taxon>
        <taxon>Magnoliopsida</taxon>
        <taxon>eudicotyledons</taxon>
        <taxon>Gunneridae</taxon>
        <taxon>Pentapetalae</taxon>
        <taxon>rosids</taxon>
        <taxon>fabids</taxon>
        <taxon>Fabales</taxon>
        <taxon>Fabaceae</taxon>
        <taxon>Papilionoideae</taxon>
        <taxon>50 kb inversion clade</taxon>
        <taxon>NPAAA clade</taxon>
        <taxon>indigoferoid/millettioid clade</taxon>
        <taxon>Phaseoleae</taxon>
        <taxon>Vigna</taxon>
    </lineage>
</organism>
<dbReference type="GO" id="GO:0016787">
    <property type="term" value="F:hydrolase activity"/>
    <property type="evidence" value="ECO:0007669"/>
    <property type="project" value="InterPro"/>
</dbReference>
<dbReference type="Proteomes" id="UP000743370">
    <property type="component" value="Unassembled WGS sequence"/>
</dbReference>
<dbReference type="PANTHER" id="PTHR17630">
    <property type="entry name" value="DIENELACTONE HYDROLASE"/>
    <property type="match status" value="1"/>
</dbReference>
<dbReference type="InterPro" id="IPR029058">
    <property type="entry name" value="AB_hydrolase_fold"/>
</dbReference>
<dbReference type="OMA" id="PGKCCFE"/>